<protein>
    <recommendedName>
        <fullName evidence="4">UBX domain-containing protein</fullName>
    </recommendedName>
</protein>
<dbReference type="CDD" id="cd14273">
    <property type="entry name" value="UBA_TAP-C_like"/>
    <property type="match status" value="2"/>
</dbReference>
<accession>A0A565C122</accession>
<dbReference type="EMBL" id="CABITT030000006">
    <property type="protein sequence ID" value="VVB07331.1"/>
    <property type="molecule type" value="Genomic_DNA"/>
</dbReference>
<keyword evidence="3" id="KW-1185">Reference proteome</keyword>
<comment type="caution">
    <text evidence="2">The sequence shown here is derived from an EMBL/GenBank/DDBJ whole genome shotgun (WGS) entry which is preliminary data.</text>
</comment>
<evidence type="ECO:0000313" key="2">
    <source>
        <dbReference type="EMBL" id="VVB07331.1"/>
    </source>
</evidence>
<dbReference type="OrthoDB" id="661148at2759"/>
<evidence type="ECO:0000313" key="3">
    <source>
        <dbReference type="Proteomes" id="UP000489600"/>
    </source>
</evidence>
<dbReference type="Proteomes" id="UP000489600">
    <property type="component" value="Unassembled WGS sequence"/>
</dbReference>
<sequence>MGNPVTEISGKCGVSREKALYYLEGFNWDLNSAMEACRNQTLPPLTVEESSPSEAPSPRPRMSDSLRISNPTEEQSRSEPIPGTTPEAVGKFLDSGNSKGITIEGSSYSSRFDPTLSLNEALIGSSQVKNKNIQESTSPGTNQETSVCEGSTETVPMVMDSRRALNQLPSSREQPSQLYDKLIVSFMKFVGATREEAIACLNFCNGDVRLAVNYYRGLPSQSQFQASLDSPNQGYLKEGEIRSPSRIAKLPYLNLLFSPPFAYLYSSVIADPTETGSPFKEAGPGIATSQVVTEGVDEDSSTETGRDPLATQDRNIVEAEQITTEITFQVSMADGTEVSMTFKPDKTLRDIRNRIAELRPDDNRDYYLESMEGGERYDDLNTTVQRIYSRGKAKLIQVDL</sequence>
<dbReference type="SUPFAM" id="SSF54236">
    <property type="entry name" value="Ubiquitin-like"/>
    <property type="match status" value="1"/>
</dbReference>
<proteinExistence type="predicted"/>
<dbReference type="Gene3D" id="3.10.20.90">
    <property type="entry name" value="Phosphatidylinositol 3-kinase Catalytic Subunit, Chain A, domain 1"/>
    <property type="match status" value="1"/>
</dbReference>
<evidence type="ECO:0000256" key="1">
    <source>
        <dbReference type="SAM" id="MobiDB-lite"/>
    </source>
</evidence>
<dbReference type="InterPro" id="IPR029071">
    <property type="entry name" value="Ubiquitin-like_domsf"/>
</dbReference>
<name>A0A565C122_9BRAS</name>
<dbReference type="AlphaFoldDB" id="A0A565C122"/>
<evidence type="ECO:0008006" key="4">
    <source>
        <dbReference type="Google" id="ProtNLM"/>
    </source>
</evidence>
<reference evidence="2" key="1">
    <citation type="submission" date="2019-07" db="EMBL/GenBank/DDBJ databases">
        <authorList>
            <person name="Dittberner H."/>
        </authorList>
    </citation>
    <scope>NUCLEOTIDE SEQUENCE [LARGE SCALE GENOMIC DNA]</scope>
</reference>
<organism evidence="2 3">
    <name type="scientific">Arabis nemorensis</name>
    <dbReference type="NCBI Taxonomy" id="586526"/>
    <lineage>
        <taxon>Eukaryota</taxon>
        <taxon>Viridiplantae</taxon>
        <taxon>Streptophyta</taxon>
        <taxon>Embryophyta</taxon>
        <taxon>Tracheophyta</taxon>
        <taxon>Spermatophyta</taxon>
        <taxon>Magnoliopsida</taxon>
        <taxon>eudicotyledons</taxon>
        <taxon>Gunneridae</taxon>
        <taxon>Pentapetalae</taxon>
        <taxon>rosids</taxon>
        <taxon>malvids</taxon>
        <taxon>Brassicales</taxon>
        <taxon>Brassicaceae</taxon>
        <taxon>Arabideae</taxon>
        <taxon>Arabis</taxon>
    </lineage>
</organism>
<feature type="region of interest" description="Disordered" evidence="1">
    <location>
        <begin position="41"/>
        <end position="96"/>
    </location>
</feature>
<gene>
    <name evidence="2" type="ORF">ANE_LOCUS17775</name>
</gene>